<protein>
    <submittedName>
        <fullName evidence="6">WD40-repeat-containing domain protein</fullName>
    </submittedName>
</protein>
<evidence type="ECO:0000313" key="7">
    <source>
        <dbReference type="Proteomes" id="UP001221142"/>
    </source>
</evidence>
<keyword evidence="1 4" id="KW-0853">WD repeat</keyword>
<dbReference type="Pfam" id="PF00400">
    <property type="entry name" value="WD40"/>
    <property type="match status" value="4"/>
</dbReference>
<evidence type="ECO:0000256" key="1">
    <source>
        <dbReference type="ARBA" id="ARBA00022574"/>
    </source>
</evidence>
<evidence type="ECO:0000313" key="6">
    <source>
        <dbReference type="EMBL" id="KAJ7639321.1"/>
    </source>
</evidence>
<dbReference type="EMBL" id="JARKIF010000005">
    <property type="protein sequence ID" value="KAJ7639321.1"/>
    <property type="molecule type" value="Genomic_DNA"/>
</dbReference>
<feature type="repeat" description="WD" evidence="4">
    <location>
        <begin position="224"/>
        <end position="265"/>
    </location>
</feature>
<dbReference type="AlphaFoldDB" id="A0AAD7C5N7"/>
<feature type="repeat" description="WD" evidence="4">
    <location>
        <begin position="91"/>
        <end position="134"/>
    </location>
</feature>
<dbReference type="PANTHER" id="PTHR22839">
    <property type="entry name" value="THO COMPLEX SUBUNIT 3 THO3"/>
    <property type="match status" value="1"/>
</dbReference>
<feature type="region of interest" description="Disordered" evidence="5">
    <location>
        <begin position="1"/>
        <end position="31"/>
    </location>
</feature>
<sequence length="353" mass="38647">MPPNGKDEDDLPEPQRPPSPPIHTTFATRGILPPNFPALKPRDIRYHSHQAMTHVAWSCNGKRLAAVGIDKTTRVWFPEKGMELKQAATFSGAHSDDVDYVSWNPTHPDLFCTSSQKDRRIVFWDARQTRNIQQCSLKVSPVQTNYSPDGRTLLYTSVGNQLFFLTLGKENEEAKEMWHPAPKDPVVGSTAVFNHAGDGVVLTHNTEHSLRIIDYPSLALRENYAAHVGGCVAVALDPRGRYLASGGHDSIVNVFDLSESICVRTITSCENSINGISFSHDGEYLAIANSGTYVDICATETGASMHRVPALAPAPTVAWHPSKYIVAYCGQTRLREGGPPPMAVVSLFGLTDA</sequence>
<dbReference type="InterPro" id="IPR036322">
    <property type="entry name" value="WD40_repeat_dom_sf"/>
</dbReference>
<proteinExistence type="inferred from homology"/>
<evidence type="ECO:0000256" key="5">
    <source>
        <dbReference type="SAM" id="MobiDB-lite"/>
    </source>
</evidence>
<gene>
    <name evidence="6" type="ORF">FB45DRAFT_905301</name>
</gene>
<dbReference type="InterPro" id="IPR040132">
    <property type="entry name" value="Tex1/THOC3"/>
</dbReference>
<evidence type="ECO:0000256" key="2">
    <source>
        <dbReference type="ARBA" id="ARBA00022737"/>
    </source>
</evidence>
<dbReference type="Gene3D" id="2.130.10.10">
    <property type="entry name" value="YVTN repeat-like/Quinoprotein amine dehydrogenase"/>
    <property type="match status" value="2"/>
</dbReference>
<comment type="similarity">
    <text evidence="3">Belongs to the THOC3 family.</text>
</comment>
<evidence type="ECO:0000256" key="4">
    <source>
        <dbReference type="PROSITE-ProRule" id="PRU00221"/>
    </source>
</evidence>
<dbReference type="PROSITE" id="PS50082">
    <property type="entry name" value="WD_REPEATS_2"/>
    <property type="match status" value="2"/>
</dbReference>
<dbReference type="InterPro" id="IPR001680">
    <property type="entry name" value="WD40_rpt"/>
</dbReference>
<dbReference type="GO" id="GO:0006406">
    <property type="term" value="P:mRNA export from nucleus"/>
    <property type="evidence" value="ECO:0007669"/>
    <property type="project" value="InterPro"/>
</dbReference>
<keyword evidence="2" id="KW-0677">Repeat</keyword>
<accession>A0AAD7C5N7</accession>
<keyword evidence="7" id="KW-1185">Reference proteome</keyword>
<reference evidence="6" key="1">
    <citation type="submission" date="2023-03" db="EMBL/GenBank/DDBJ databases">
        <title>Massive genome expansion in bonnet fungi (Mycena s.s.) driven by repeated elements and novel gene families across ecological guilds.</title>
        <authorList>
            <consortium name="Lawrence Berkeley National Laboratory"/>
            <person name="Harder C.B."/>
            <person name="Miyauchi S."/>
            <person name="Viragh M."/>
            <person name="Kuo A."/>
            <person name="Thoen E."/>
            <person name="Andreopoulos B."/>
            <person name="Lu D."/>
            <person name="Skrede I."/>
            <person name="Drula E."/>
            <person name="Henrissat B."/>
            <person name="Morin E."/>
            <person name="Kohler A."/>
            <person name="Barry K."/>
            <person name="LaButti K."/>
            <person name="Morin E."/>
            <person name="Salamov A."/>
            <person name="Lipzen A."/>
            <person name="Mereny Z."/>
            <person name="Hegedus B."/>
            <person name="Baldrian P."/>
            <person name="Stursova M."/>
            <person name="Weitz H."/>
            <person name="Taylor A."/>
            <person name="Grigoriev I.V."/>
            <person name="Nagy L.G."/>
            <person name="Martin F."/>
            <person name="Kauserud H."/>
        </authorList>
    </citation>
    <scope>NUCLEOTIDE SEQUENCE</scope>
    <source>
        <strain evidence="6">9284</strain>
    </source>
</reference>
<dbReference type="SMART" id="SM00320">
    <property type="entry name" value="WD40"/>
    <property type="match status" value="4"/>
</dbReference>
<organism evidence="6 7">
    <name type="scientific">Roridomyces roridus</name>
    <dbReference type="NCBI Taxonomy" id="1738132"/>
    <lineage>
        <taxon>Eukaryota</taxon>
        <taxon>Fungi</taxon>
        <taxon>Dikarya</taxon>
        <taxon>Basidiomycota</taxon>
        <taxon>Agaricomycotina</taxon>
        <taxon>Agaricomycetes</taxon>
        <taxon>Agaricomycetidae</taxon>
        <taxon>Agaricales</taxon>
        <taxon>Marasmiineae</taxon>
        <taxon>Mycenaceae</taxon>
        <taxon>Roridomyces</taxon>
    </lineage>
</organism>
<dbReference type="GO" id="GO:0000445">
    <property type="term" value="C:THO complex part of transcription export complex"/>
    <property type="evidence" value="ECO:0007669"/>
    <property type="project" value="TreeGrafter"/>
</dbReference>
<evidence type="ECO:0000256" key="3">
    <source>
        <dbReference type="ARBA" id="ARBA00046343"/>
    </source>
</evidence>
<dbReference type="PANTHER" id="PTHR22839:SF0">
    <property type="entry name" value="THO COMPLEX SUBUNIT 3"/>
    <property type="match status" value="1"/>
</dbReference>
<dbReference type="SUPFAM" id="SSF50978">
    <property type="entry name" value="WD40 repeat-like"/>
    <property type="match status" value="1"/>
</dbReference>
<comment type="caution">
    <text evidence="6">The sequence shown here is derived from an EMBL/GenBank/DDBJ whole genome shotgun (WGS) entry which is preliminary data.</text>
</comment>
<dbReference type="InterPro" id="IPR015943">
    <property type="entry name" value="WD40/YVTN_repeat-like_dom_sf"/>
</dbReference>
<name>A0AAD7C5N7_9AGAR</name>
<dbReference type="Proteomes" id="UP001221142">
    <property type="component" value="Unassembled WGS sequence"/>
</dbReference>